<keyword evidence="2" id="KW-0560">Oxidoreductase</keyword>
<dbReference type="InterPro" id="IPR036291">
    <property type="entry name" value="NAD(P)-bd_dom_sf"/>
</dbReference>
<dbReference type="InterPro" id="IPR013149">
    <property type="entry name" value="ADH-like_C"/>
</dbReference>
<dbReference type="GO" id="GO:0003960">
    <property type="term" value="F:quinone reductase (NADPH) activity"/>
    <property type="evidence" value="ECO:0007669"/>
    <property type="project" value="TreeGrafter"/>
</dbReference>
<evidence type="ECO:0000313" key="4">
    <source>
        <dbReference type="EMBL" id="QNG44178.1"/>
    </source>
</evidence>
<sequence>MARKIEIRTTGTPDILSVVETEVGLPGAGQVRLVQTAIGINYVDVMVRKGLYPMRLPATPGFEAAGVVDAVGPRVTGFAPGDRVAYFFVEGAYATASLVPAEALVRLPDDISDEIAAIFLAKGLTAWMGLYALHPLKAGEVALVLGASGSVGSILSRWARSLGATVIGVAGSAGKLASVRAGADHAFVADDPTLSDKVRAIVPAGVDVVYDFVGLATFPLAVACVRDGGVIATIGAASGQAPPAADQLRSRAVQLRGGGTPQYVRGETVAVATAQLWGAIRDGLFSDLQVARYTFDRIAAAHEDMEARRLTGLPVAIV</sequence>
<evidence type="ECO:0000259" key="3">
    <source>
        <dbReference type="SMART" id="SM00829"/>
    </source>
</evidence>
<evidence type="ECO:0000313" key="5">
    <source>
        <dbReference type="Proteomes" id="UP000515377"/>
    </source>
</evidence>
<evidence type="ECO:0000256" key="2">
    <source>
        <dbReference type="ARBA" id="ARBA00023002"/>
    </source>
</evidence>
<dbReference type="GO" id="GO:0005829">
    <property type="term" value="C:cytosol"/>
    <property type="evidence" value="ECO:0007669"/>
    <property type="project" value="TreeGrafter"/>
</dbReference>
<dbReference type="SUPFAM" id="SSF51735">
    <property type="entry name" value="NAD(P)-binding Rossmann-fold domains"/>
    <property type="match status" value="1"/>
</dbReference>
<feature type="domain" description="Enoyl reductase (ER)" evidence="3">
    <location>
        <begin position="11"/>
        <end position="316"/>
    </location>
</feature>
<dbReference type="Proteomes" id="UP000515377">
    <property type="component" value="Chromosome"/>
</dbReference>
<dbReference type="GO" id="GO:0070402">
    <property type="term" value="F:NADPH binding"/>
    <property type="evidence" value="ECO:0007669"/>
    <property type="project" value="TreeGrafter"/>
</dbReference>
<dbReference type="InterPro" id="IPR020843">
    <property type="entry name" value="ER"/>
</dbReference>
<organism evidence="4 5">
    <name type="scientific">Sphingobium yanoikuyae</name>
    <name type="common">Sphingomonas yanoikuyae</name>
    <dbReference type="NCBI Taxonomy" id="13690"/>
    <lineage>
        <taxon>Bacteria</taxon>
        <taxon>Pseudomonadati</taxon>
        <taxon>Pseudomonadota</taxon>
        <taxon>Alphaproteobacteria</taxon>
        <taxon>Sphingomonadales</taxon>
        <taxon>Sphingomonadaceae</taxon>
        <taxon>Sphingobium</taxon>
    </lineage>
</organism>
<dbReference type="GO" id="GO:0035925">
    <property type="term" value="F:mRNA 3'-UTR AU-rich region binding"/>
    <property type="evidence" value="ECO:0007669"/>
    <property type="project" value="TreeGrafter"/>
</dbReference>
<dbReference type="InterPro" id="IPR011032">
    <property type="entry name" value="GroES-like_sf"/>
</dbReference>
<dbReference type="PANTHER" id="PTHR48106">
    <property type="entry name" value="QUINONE OXIDOREDUCTASE PIG3-RELATED"/>
    <property type="match status" value="1"/>
</dbReference>
<dbReference type="Pfam" id="PF08240">
    <property type="entry name" value="ADH_N"/>
    <property type="match status" value="1"/>
</dbReference>
<gene>
    <name evidence="4" type="ORF">H3V42_20125</name>
</gene>
<dbReference type="Gene3D" id="3.40.50.720">
    <property type="entry name" value="NAD(P)-binding Rossmann-like Domain"/>
    <property type="match status" value="1"/>
</dbReference>
<accession>A0A9X7U5U8</accession>
<dbReference type="InterPro" id="IPR013154">
    <property type="entry name" value="ADH-like_N"/>
</dbReference>
<proteinExistence type="predicted"/>
<dbReference type="SMART" id="SM00829">
    <property type="entry name" value="PKS_ER"/>
    <property type="match status" value="1"/>
</dbReference>
<reference evidence="4 5" key="1">
    <citation type="submission" date="2020-07" db="EMBL/GenBank/DDBJ databases">
        <title>Whole genome sequence of Sphingobium yanoikuyae A3.</title>
        <authorList>
            <person name="Han S.-S."/>
        </authorList>
    </citation>
    <scope>NUCLEOTIDE SEQUENCE [LARGE SCALE GENOMIC DNA]</scope>
    <source>
        <strain evidence="4 5">A3</strain>
    </source>
</reference>
<dbReference type="Pfam" id="PF00107">
    <property type="entry name" value="ADH_zinc_N"/>
    <property type="match status" value="1"/>
</dbReference>
<keyword evidence="1" id="KW-0521">NADP</keyword>
<dbReference type="AlphaFoldDB" id="A0A9X7U5U8"/>
<dbReference type="PANTHER" id="PTHR48106:SF13">
    <property type="entry name" value="QUINONE OXIDOREDUCTASE-RELATED"/>
    <property type="match status" value="1"/>
</dbReference>
<dbReference type="Gene3D" id="3.90.180.10">
    <property type="entry name" value="Medium-chain alcohol dehydrogenases, catalytic domain"/>
    <property type="match status" value="1"/>
</dbReference>
<evidence type="ECO:0000256" key="1">
    <source>
        <dbReference type="ARBA" id="ARBA00022857"/>
    </source>
</evidence>
<dbReference type="EMBL" id="CP060122">
    <property type="protein sequence ID" value="QNG44178.1"/>
    <property type="molecule type" value="Genomic_DNA"/>
</dbReference>
<protein>
    <submittedName>
        <fullName evidence="4">Zinc-binding dehydrogenase</fullName>
    </submittedName>
</protein>
<name>A0A9X7U5U8_SPHYA</name>
<dbReference type="SUPFAM" id="SSF50129">
    <property type="entry name" value="GroES-like"/>
    <property type="match status" value="1"/>
</dbReference>